<feature type="active site" description="Nucleophile" evidence="9">
    <location>
        <position position="203"/>
    </location>
</feature>
<feature type="transmembrane region" description="Helical" evidence="9">
    <location>
        <begin position="227"/>
        <end position="244"/>
    </location>
</feature>
<keyword evidence="5 9" id="KW-0812">Transmembrane</keyword>
<evidence type="ECO:0000256" key="1">
    <source>
        <dbReference type="ARBA" id="ARBA00004141"/>
    </source>
</evidence>
<evidence type="ECO:0000259" key="10">
    <source>
        <dbReference type="Pfam" id="PF01694"/>
    </source>
</evidence>
<feature type="domain" description="Peptidase S54 rhomboid" evidence="10">
    <location>
        <begin position="135"/>
        <end position="268"/>
    </location>
</feature>
<dbReference type="EMBL" id="LGAA01000007">
    <property type="protein sequence ID" value="KPD03807.1"/>
    <property type="molecule type" value="Genomic_DNA"/>
</dbReference>
<dbReference type="InterPro" id="IPR035952">
    <property type="entry name" value="Rhomboid-like_sf"/>
</dbReference>
<feature type="transmembrane region" description="Helical" evidence="9">
    <location>
        <begin position="196"/>
        <end position="215"/>
    </location>
</feature>
<evidence type="ECO:0000256" key="4">
    <source>
        <dbReference type="ARBA" id="ARBA00022519"/>
    </source>
</evidence>
<comment type="catalytic activity">
    <reaction evidence="9">
        <text>Cleaves type-1 transmembrane domains using a catalytic dyad composed of serine and histidine that are contributed by different transmembrane domains.</text>
        <dbReference type="EC" id="3.4.21.105"/>
    </reaction>
</comment>
<dbReference type="NCBIfam" id="NF008155">
    <property type="entry name" value="PRK10907.1"/>
    <property type="match status" value="1"/>
</dbReference>
<dbReference type="InterPro" id="IPR050925">
    <property type="entry name" value="Rhomboid_protease_S54"/>
</dbReference>
<dbReference type="GO" id="GO:0006508">
    <property type="term" value="P:proteolysis"/>
    <property type="evidence" value="ECO:0007669"/>
    <property type="project" value="UniProtKB-UniRule"/>
</dbReference>
<keyword evidence="9" id="KW-0645">Protease</keyword>
<dbReference type="GeneID" id="79715747"/>
<dbReference type="Gene3D" id="3.30.70.2350">
    <property type="match status" value="1"/>
</dbReference>
<feature type="transmembrane region" description="Helical" evidence="9">
    <location>
        <begin position="173"/>
        <end position="190"/>
    </location>
</feature>
<feature type="transmembrane region" description="Helical" evidence="9">
    <location>
        <begin position="250"/>
        <end position="269"/>
    </location>
</feature>
<evidence type="ECO:0000256" key="6">
    <source>
        <dbReference type="ARBA" id="ARBA00022801"/>
    </source>
</evidence>
<dbReference type="GO" id="GO:0005886">
    <property type="term" value="C:plasma membrane"/>
    <property type="evidence" value="ECO:0007669"/>
    <property type="project" value="UniProtKB-SubCell"/>
</dbReference>
<dbReference type="HAMAP" id="MF_01594">
    <property type="entry name" value="Rhomboid_GlpG"/>
    <property type="match status" value="1"/>
</dbReference>
<dbReference type="InterPro" id="IPR038236">
    <property type="entry name" value="GlpG_N_sf"/>
</dbReference>
<comment type="caution">
    <text evidence="12">The sequence shown here is derived from an EMBL/GenBank/DDBJ whole genome shotgun (WGS) entry which is preliminary data.</text>
</comment>
<accession>A0A0N1KI31</accession>
<dbReference type="Gene3D" id="1.20.1540.10">
    <property type="entry name" value="Rhomboid-like"/>
    <property type="match status" value="1"/>
</dbReference>
<evidence type="ECO:0000259" key="11">
    <source>
        <dbReference type="Pfam" id="PF12122"/>
    </source>
</evidence>
<feature type="active site" evidence="9">
    <location>
        <position position="256"/>
    </location>
</feature>
<evidence type="ECO:0000256" key="8">
    <source>
        <dbReference type="ARBA" id="ARBA00023136"/>
    </source>
</evidence>
<reference evidence="12 13" key="1">
    <citation type="submission" date="2015-07" db="EMBL/GenBank/DDBJ databases">
        <title>ATOL: Assembling a taxonomically balanced genome-scale reconstruction of the evolutionary history of the Enterobacteriaceae.</title>
        <authorList>
            <person name="Plunkett G.III."/>
            <person name="Neeno-Eckwall E.C."/>
            <person name="Glasner J.D."/>
            <person name="Perna N.T."/>
        </authorList>
    </citation>
    <scope>NUCLEOTIDE SEQUENCE [LARGE SCALE GENOMIC DNA]</scope>
    <source>
        <strain evidence="12 13">ATCC 35017</strain>
    </source>
</reference>
<keyword evidence="3 9" id="KW-1003">Cell membrane</keyword>
<evidence type="ECO:0000256" key="7">
    <source>
        <dbReference type="ARBA" id="ARBA00022989"/>
    </source>
</evidence>
<organism evidence="12 13">
    <name type="scientific">Moellerella wisconsensis ATCC 35017</name>
    <dbReference type="NCBI Taxonomy" id="1354267"/>
    <lineage>
        <taxon>Bacteria</taxon>
        <taxon>Pseudomonadati</taxon>
        <taxon>Pseudomonadota</taxon>
        <taxon>Gammaproteobacteria</taxon>
        <taxon>Enterobacterales</taxon>
        <taxon>Morganellaceae</taxon>
        <taxon>Moellerella</taxon>
    </lineage>
</organism>
<evidence type="ECO:0000256" key="5">
    <source>
        <dbReference type="ARBA" id="ARBA00022692"/>
    </source>
</evidence>
<dbReference type="Pfam" id="PF01694">
    <property type="entry name" value="Rhomboid"/>
    <property type="match status" value="1"/>
</dbReference>
<dbReference type="NCBIfam" id="TIGR04239">
    <property type="entry name" value="rhombo_GlpG"/>
    <property type="match status" value="1"/>
</dbReference>
<proteinExistence type="inferred from homology"/>
<comment type="function">
    <text evidence="9">Rhomboid-type serine protease that catalyzes intramembrane proteolysis.</text>
</comment>
<keyword evidence="13" id="KW-1185">Reference proteome</keyword>
<protein>
    <recommendedName>
        <fullName evidence="9">Rhomboid protease GlpG</fullName>
        <ecNumber evidence="9">3.4.21.105</ecNumber>
    </recommendedName>
    <alternativeName>
        <fullName evidence="9">Intramembrane serine protease</fullName>
    </alternativeName>
</protein>
<evidence type="ECO:0000256" key="9">
    <source>
        <dbReference type="HAMAP-Rule" id="MF_01594"/>
    </source>
</evidence>
<evidence type="ECO:0000313" key="13">
    <source>
        <dbReference type="Proteomes" id="UP000053226"/>
    </source>
</evidence>
<dbReference type="GO" id="GO:0004252">
    <property type="term" value="F:serine-type endopeptidase activity"/>
    <property type="evidence" value="ECO:0007669"/>
    <property type="project" value="UniProtKB-UniRule"/>
</dbReference>
<name>A0A0N1KI31_9GAMM</name>
<keyword evidence="9" id="KW-0720">Serine protease</keyword>
<dbReference type="AlphaFoldDB" id="A0A0N1KI31"/>
<evidence type="ECO:0000313" key="12">
    <source>
        <dbReference type="EMBL" id="KPD03807.1"/>
    </source>
</evidence>
<dbReference type="Pfam" id="PF12122">
    <property type="entry name" value="Rhomboid_N"/>
    <property type="match status" value="1"/>
</dbReference>
<dbReference type="InterPro" id="IPR022732">
    <property type="entry name" value="Peptidase_S54_GlpG_N"/>
</dbReference>
<dbReference type="EC" id="3.4.21.105" evidence="9"/>
<gene>
    <name evidence="9" type="primary">glpG</name>
    <name evidence="12" type="ORF">M992_0727</name>
</gene>
<evidence type="ECO:0000256" key="2">
    <source>
        <dbReference type="ARBA" id="ARBA00009045"/>
    </source>
</evidence>
<sequence>MIHVISLDNPRIAQAFVDYMATQNIQLEMRPANNNHQVELWLLDNQHIDQVQQQLTEFLHNPLDARYQAASWQTGDTNNHFQYPNYLTFGYLKSQSGPLTIGVLGLCIVVYLWMQITSNHNVMSYLAWPMDHQKAELWRWFTPAFLHFSISHIAFNLALWWYLAGQVERQLGFGKLLTITLVAALFSNWGQSVFSGPNFGGLSGVVYALISYVWLMGERQPERGLGIPRGLMAFSILWLFFGYFDILGMHIANAAHTSGLIIGLLMGVWDNRHTFSSKHSQ</sequence>
<dbReference type="SUPFAM" id="SSF144091">
    <property type="entry name" value="Rhomboid-like"/>
    <property type="match status" value="1"/>
</dbReference>
<dbReference type="PANTHER" id="PTHR43731">
    <property type="entry name" value="RHOMBOID PROTEASE"/>
    <property type="match status" value="1"/>
</dbReference>
<dbReference type="OrthoDB" id="9778341at2"/>
<dbReference type="Proteomes" id="UP000053226">
    <property type="component" value="Unassembled WGS sequence"/>
</dbReference>
<keyword evidence="8 9" id="KW-0472">Membrane</keyword>
<dbReference type="InterPro" id="IPR023662">
    <property type="entry name" value="Rhomboid_protease_GlpG"/>
</dbReference>
<dbReference type="InterPro" id="IPR022764">
    <property type="entry name" value="Peptidase_S54_rhomboid_dom"/>
</dbReference>
<dbReference type="PANTHER" id="PTHR43731:SF14">
    <property type="entry name" value="PRESENILIN-ASSOCIATED RHOMBOID-LIKE PROTEIN, MITOCHONDRIAL"/>
    <property type="match status" value="1"/>
</dbReference>
<feature type="transmembrane region" description="Helical" evidence="9">
    <location>
        <begin position="137"/>
        <end position="161"/>
    </location>
</feature>
<comment type="subcellular location">
    <subcellularLocation>
        <location evidence="9">Cell membrane</location>
        <topology evidence="9">Multi-pass membrane protein</topology>
    </subcellularLocation>
    <subcellularLocation>
        <location evidence="1">Membrane</location>
        <topology evidence="1">Multi-pass membrane protein</topology>
    </subcellularLocation>
</comment>
<keyword evidence="4" id="KW-0997">Cell inner membrane</keyword>
<comment type="similarity">
    <text evidence="2 9">Belongs to the peptidase S54 family.</text>
</comment>
<feature type="domain" description="Peptidase S54 GlpG peptidase N-terminal" evidence="11">
    <location>
        <begin position="1"/>
        <end position="85"/>
    </location>
</feature>
<dbReference type="RefSeq" id="WP_047255969.1">
    <property type="nucleotide sequence ID" value="NZ_CAWMUS010000007.1"/>
</dbReference>
<feature type="transmembrane region" description="Helical" evidence="9">
    <location>
        <begin position="99"/>
        <end position="117"/>
    </location>
</feature>
<keyword evidence="7 9" id="KW-1133">Transmembrane helix</keyword>
<evidence type="ECO:0000256" key="3">
    <source>
        <dbReference type="ARBA" id="ARBA00022475"/>
    </source>
</evidence>
<keyword evidence="6 9" id="KW-0378">Hydrolase</keyword>